<evidence type="ECO:0000313" key="3">
    <source>
        <dbReference type="Proteomes" id="UP000314294"/>
    </source>
</evidence>
<dbReference type="AlphaFoldDB" id="A0A4Z2G5L4"/>
<dbReference type="Proteomes" id="UP000314294">
    <property type="component" value="Unassembled WGS sequence"/>
</dbReference>
<name>A0A4Z2G5L4_9TELE</name>
<gene>
    <name evidence="2" type="ORF">EYF80_041731</name>
</gene>
<feature type="region of interest" description="Disordered" evidence="1">
    <location>
        <begin position="1"/>
        <end position="20"/>
    </location>
</feature>
<keyword evidence="3" id="KW-1185">Reference proteome</keyword>
<accession>A0A4Z2G5L4</accession>
<dbReference type="EMBL" id="SRLO01000712">
    <property type="protein sequence ID" value="TNN48064.1"/>
    <property type="molecule type" value="Genomic_DNA"/>
</dbReference>
<organism evidence="2 3">
    <name type="scientific">Liparis tanakae</name>
    <name type="common">Tanaka's snailfish</name>
    <dbReference type="NCBI Taxonomy" id="230148"/>
    <lineage>
        <taxon>Eukaryota</taxon>
        <taxon>Metazoa</taxon>
        <taxon>Chordata</taxon>
        <taxon>Craniata</taxon>
        <taxon>Vertebrata</taxon>
        <taxon>Euteleostomi</taxon>
        <taxon>Actinopterygii</taxon>
        <taxon>Neopterygii</taxon>
        <taxon>Teleostei</taxon>
        <taxon>Neoteleostei</taxon>
        <taxon>Acanthomorphata</taxon>
        <taxon>Eupercaria</taxon>
        <taxon>Perciformes</taxon>
        <taxon>Cottioidei</taxon>
        <taxon>Cottales</taxon>
        <taxon>Liparidae</taxon>
        <taxon>Liparis</taxon>
    </lineage>
</organism>
<reference evidence="2 3" key="1">
    <citation type="submission" date="2019-03" db="EMBL/GenBank/DDBJ databases">
        <title>First draft genome of Liparis tanakae, snailfish: a comprehensive survey of snailfish specific genes.</title>
        <authorList>
            <person name="Kim W."/>
            <person name="Song I."/>
            <person name="Jeong J.-H."/>
            <person name="Kim D."/>
            <person name="Kim S."/>
            <person name="Ryu S."/>
            <person name="Song J.Y."/>
            <person name="Lee S.K."/>
        </authorList>
    </citation>
    <scope>NUCLEOTIDE SEQUENCE [LARGE SCALE GENOMIC DNA]</scope>
    <source>
        <tissue evidence="2">Muscle</tissue>
    </source>
</reference>
<sequence length="366" mass="41202">MTERSQLDKEEDSEAPQADLTPFKQATEEHMIFKMLECLHLNIDQDCHTAFRLKVQRVAPDSQSRDPYMAVPPVPSAGVHQSSLWCYRMCNHLDIDRLRCRNTAFCRWSDRGEMKYVFSGGTCGQLNSDAAADEEDEYQGGVGHECHTSFVKTNIFVSFALADEASYVTFPPPRQPLQPAAPRLLSSEGSAAFDGGCRLLSGTVGPDWTRDTELRRRRVKLPGLRSGGEADSAELHRDAILITSLRFDLSPLDQMADVFILEGGEINQEWLHIALRHEEDDTTHSYSPATETTPKEAVLVLAQQFPLVTRMYWVLNNTPALTWCRNTAKSRSETHYTQVQNKHQRSTSLFGIVINLSLGPKTDLLF</sequence>
<evidence type="ECO:0000313" key="2">
    <source>
        <dbReference type="EMBL" id="TNN48064.1"/>
    </source>
</evidence>
<comment type="caution">
    <text evidence="2">The sequence shown here is derived from an EMBL/GenBank/DDBJ whole genome shotgun (WGS) entry which is preliminary data.</text>
</comment>
<protein>
    <submittedName>
        <fullName evidence="2">Uncharacterized protein</fullName>
    </submittedName>
</protein>
<proteinExistence type="predicted"/>
<evidence type="ECO:0000256" key="1">
    <source>
        <dbReference type="SAM" id="MobiDB-lite"/>
    </source>
</evidence>